<evidence type="ECO:0000313" key="1">
    <source>
        <dbReference type="EMBL" id="GAP90345.1"/>
    </source>
</evidence>
<keyword evidence="2" id="KW-1185">Reference proteome</keyword>
<dbReference type="OMA" id="ENACGES"/>
<name>A0A1W2TPL1_ROSNE</name>
<evidence type="ECO:0000313" key="2">
    <source>
        <dbReference type="Proteomes" id="UP000054516"/>
    </source>
</evidence>
<organism evidence="1">
    <name type="scientific">Rosellinia necatrix</name>
    <name type="common">White root-rot fungus</name>
    <dbReference type="NCBI Taxonomy" id="77044"/>
    <lineage>
        <taxon>Eukaryota</taxon>
        <taxon>Fungi</taxon>
        <taxon>Dikarya</taxon>
        <taxon>Ascomycota</taxon>
        <taxon>Pezizomycotina</taxon>
        <taxon>Sordariomycetes</taxon>
        <taxon>Xylariomycetidae</taxon>
        <taxon>Xylariales</taxon>
        <taxon>Xylariaceae</taxon>
        <taxon>Rosellinia</taxon>
    </lineage>
</organism>
<dbReference type="Proteomes" id="UP000054516">
    <property type="component" value="Unassembled WGS sequence"/>
</dbReference>
<sequence length="372" mass="42683">MTSKLPEQLLNDLGDVRQKYADDEYAQNLALSRTYPAPFNRKNIENAPSYQPGQEFTFNLNLDAAVVILRHLYSLLHVQQRHSDAIAQEELAHPILRFIWADFESGSTSVAQSILRYEMQLADDPKGELTVFKLFERPAMWDSLWARRAFRLYHPTVLGKGRDAEEWRIVDSQENVIEESLVRWDGATNLGDYISALVGYTIDRVTQHRFIEFFGDPGIIRVRYQHTSDRQPPATYEDLRQIHIKPQRYRHAEDDPSRWVIYESEEPIRYMLVAVVRCSTQATEADQIRLYSIIGNPLSLPMDLKNYAGTHWNINKDDPGRIYLLFYARAIAGTIHGLQGEIARKEPNTGSLIEEMMGSTILKRPEAGGGSS</sequence>
<gene>
    <name evidence="1" type="ORF">SAMD00023353_4900870</name>
</gene>
<accession>A0A1W2TPL1</accession>
<dbReference type="AlphaFoldDB" id="A0A1W2TPL1"/>
<dbReference type="OrthoDB" id="4773508at2759"/>
<dbReference type="EMBL" id="DF977494">
    <property type="protein sequence ID" value="GAP90345.1"/>
    <property type="molecule type" value="Genomic_DNA"/>
</dbReference>
<reference evidence="1" key="1">
    <citation type="submission" date="2016-03" db="EMBL/GenBank/DDBJ databases">
        <title>Draft genome sequence of Rosellinia necatrix.</title>
        <authorList>
            <person name="Kanematsu S."/>
        </authorList>
    </citation>
    <scope>NUCLEOTIDE SEQUENCE [LARGE SCALE GENOMIC DNA]</scope>
    <source>
        <strain evidence="1">W97</strain>
    </source>
</reference>
<protein>
    <submittedName>
        <fullName evidence="1">Uncharacterized protein</fullName>
    </submittedName>
</protein>
<proteinExistence type="predicted"/>